<comment type="caution">
    <text evidence="2">The sequence shown here is derived from an EMBL/GenBank/DDBJ whole genome shotgun (WGS) entry which is preliminary data.</text>
</comment>
<keyword evidence="3" id="KW-1185">Reference proteome</keyword>
<gene>
    <name evidence="2" type="ORF">GCM10023195_08870</name>
</gene>
<dbReference type="NCBIfam" id="NF038403">
    <property type="entry name" value="perm_prefix_1"/>
    <property type="match status" value="1"/>
</dbReference>
<name>A0ABP8TCR1_9ACTN</name>
<sequence length="359" mass="37545">MAVVLGGGRRGLRSGGLTMPNSTRDYLETLLTRLCVGAGRRRRIVAEVSDHLAESIEEERRGGASPEEAAERALARFGDPRALAAEFNADFVRHSLTRAAWALVGCGAVTFAAAGLALNTAPPARPWPSPLVFYAVPELLVQVAVVCGLNGLFLSVVAPWLRGTALAGRPAALAGRSLAAAAVALLPVGVVAAGNLRPSVPFAERLPLAVAAISIPIAVYAGLRAAGRTSWLGPARHGEDTLDVIAAACRALADRVPVAGRILRFAEALWRGARRRAPRLTRWLDLRHHPWRAAATTSVAAGLMIKAPDLLIGDPDFIAVGIEAVAVFGCFAVLGGLLGLRGDPARDTPEPERAPVLTG</sequence>
<proteinExistence type="predicted"/>
<feature type="transmembrane region" description="Helical" evidence="1">
    <location>
        <begin position="173"/>
        <end position="194"/>
    </location>
</feature>
<dbReference type="InterPro" id="IPR047928">
    <property type="entry name" value="Perm_prefix_1"/>
</dbReference>
<feature type="transmembrane region" description="Helical" evidence="1">
    <location>
        <begin position="99"/>
        <end position="119"/>
    </location>
</feature>
<dbReference type="EMBL" id="BAABHJ010000002">
    <property type="protein sequence ID" value="GAA4602785.1"/>
    <property type="molecule type" value="Genomic_DNA"/>
</dbReference>
<keyword evidence="1" id="KW-0812">Transmembrane</keyword>
<reference evidence="3" key="1">
    <citation type="journal article" date="2019" name="Int. J. Syst. Evol. Microbiol.">
        <title>The Global Catalogue of Microorganisms (GCM) 10K type strain sequencing project: providing services to taxonomists for standard genome sequencing and annotation.</title>
        <authorList>
            <consortium name="The Broad Institute Genomics Platform"/>
            <consortium name="The Broad Institute Genome Sequencing Center for Infectious Disease"/>
            <person name="Wu L."/>
            <person name="Ma J."/>
        </authorList>
    </citation>
    <scope>NUCLEOTIDE SEQUENCE [LARGE SCALE GENOMIC DNA]</scope>
    <source>
        <strain evidence="3">JCM 17938</strain>
    </source>
</reference>
<dbReference type="Pfam" id="PF22564">
    <property type="entry name" value="HAAS"/>
    <property type="match status" value="1"/>
</dbReference>
<evidence type="ECO:0000313" key="3">
    <source>
        <dbReference type="Proteomes" id="UP001500212"/>
    </source>
</evidence>
<protein>
    <submittedName>
        <fullName evidence="2">Uncharacterized protein</fullName>
    </submittedName>
</protein>
<feature type="transmembrane region" description="Helical" evidence="1">
    <location>
        <begin position="317"/>
        <end position="340"/>
    </location>
</feature>
<evidence type="ECO:0000313" key="2">
    <source>
        <dbReference type="EMBL" id="GAA4602785.1"/>
    </source>
</evidence>
<dbReference type="Proteomes" id="UP001500212">
    <property type="component" value="Unassembled WGS sequence"/>
</dbReference>
<feature type="transmembrane region" description="Helical" evidence="1">
    <location>
        <begin position="139"/>
        <end position="161"/>
    </location>
</feature>
<organism evidence="2 3">
    <name type="scientific">Actinoallomurus liliacearum</name>
    <dbReference type="NCBI Taxonomy" id="1080073"/>
    <lineage>
        <taxon>Bacteria</taxon>
        <taxon>Bacillati</taxon>
        <taxon>Actinomycetota</taxon>
        <taxon>Actinomycetes</taxon>
        <taxon>Streptosporangiales</taxon>
        <taxon>Thermomonosporaceae</taxon>
        <taxon>Actinoallomurus</taxon>
    </lineage>
</organism>
<accession>A0ABP8TCR1</accession>
<keyword evidence="1" id="KW-1133">Transmembrane helix</keyword>
<evidence type="ECO:0000256" key="1">
    <source>
        <dbReference type="SAM" id="Phobius"/>
    </source>
</evidence>
<keyword evidence="1" id="KW-0472">Membrane</keyword>
<feature type="transmembrane region" description="Helical" evidence="1">
    <location>
        <begin position="206"/>
        <end position="223"/>
    </location>
</feature>